<keyword evidence="5" id="KW-0325">Glycoprotein</keyword>
<comment type="caution">
    <text evidence="13">The sequence shown here is derived from an EMBL/GenBank/DDBJ whole genome shotgun (WGS) entry which is preliminary data.</text>
</comment>
<comment type="similarity">
    <text evidence="3">Belongs to the RBT5 family.</text>
</comment>
<keyword evidence="9" id="KW-0349">Heme</keyword>
<dbReference type="EMBL" id="JBAWTH010000004">
    <property type="protein sequence ID" value="KAL2292172.1"/>
    <property type="molecule type" value="Genomic_DNA"/>
</dbReference>
<reference evidence="13 14" key="1">
    <citation type="submission" date="2024-03" db="EMBL/GenBank/DDBJ databases">
        <title>A high-quality draft genome sequence of Diaporthe vaccinii, a causative agent of upright dieback and viscid rot disease in cranberry plants.</title>
        <authorList>
            <person name="Sarrasin M."/>
            <person name="Lang B.F."/>
            <person name="Burger G."/>
        </authorList>
    </citation>
    <scope>NUCLEOTIDE SEQUENCE [LARGE SCALE GENOMIC DNA]</scope>
    <source>
        <strain evidence="13 14">IS7</strain>
    </source>
</reference>
<evidence type="ECO:0000256" key="6">
    <source>
        <dbReference type="ARBA" id="ARBA00022729"/>
    </source>
</evidence>
<organism evidence="13 14">
    <name type="scientific">Diaporthe vaccinii</name>
    <dbReference type="NCBI Taxonomy" id="105482"/>
    <lineage>
        <taxon>Eukaryota</taxon>
        <taxon>Fungi</taxon>
        <taxon>Dikarya</taxon>
        <taxon>Ascomycota</taxon>
        <taxon>Pezizomycotina</taxon>
        <taxon>Sordariomycetes</taxon>
        <taxon>Sordariomycetidae</taxon>
        <taxon>Diaporthales</taxon>
        <taxon>Diaporthaceae</taxon>
        <taxon>Diaporthe</taxon>
        <taxon>Diaporthe eres species complex</taxon>
    </lineage>
</organism>
<comment type="caution">
    <text evidence="9">Lacks conserved residue(s) required for the propagation of feature annotation.</text>
</comment>
<dbReference type="Pfam" id="PF05730">
    <property type="entry name" value="CFEM"/>
    <property type="match status" value="1"/>
</dbReference>
<evidence type="ECO:0000256" key="2">
    <source>
        <dbReference type="ARBA" id="ARBA00004613"/>
    </source>
</evidence>
<evidence type="ECO:0000256" key="1">
    <source>
        <dbReference type="ARBA" id="ARBA00004589"/>
    </source>
</evidence>
<keyword evidence="4" id="KW-0964">Secreted</keyword>
<evidence type="ECO:0000256" key="11">
    <source>
        <dbReference type="SAM" id="SignalP"/>
    </source>
</evidence>
<evidence type="ECO:0000256" key="7">
    <source>
        <dbReference type="ARBA" id="ARBA00023157"/>
    </source>
</evidence>
<evidence type="ECO:0000313" key="13">
    <source>
        <dbReference type="EMBL" id="KAL2292172.1"/>
    </source>
</evidence>
<dbReference type="Proteomes" id="UP001600888">
    <property type="component" value="Unassembled WGS sequence"/>
</dbReference>
<dbReference type="InterPro" id="IPR008427">
    <property type="entry name" value="Extracellular_membr_CFEM_dom"/>
</dbReference>
<name>A0ABR4FBV1_9PEZI</name>
<keyword evidence="9" id="KW-0479">Metal-binding</keyword>
<evidence type="ECO:0000259" key="12">
    <source>
        <dbReference type="PROSITE" id="PS52012"/>
    </source>
</evidence>
<evidence type="ECO:0000256" key="8">
    <source>
        <dbReference type="ARBA" id="ARBA00023288"/>
    </source>
</evidence>
<dbReference type="PROSITE" id="PS52012">
    <property type="entry name" value="CFEM"/>
    <property type="match status" value="1"/>
</dbReference>
<keyword evidence="8" id="KW-0449">Lipoprotein</keyword>
<evidence type="ECO:0000256" key="9">
    <source>
        <dbReference type="PROSITE-ProRule" id="PRU01356"/>
    </source>
</evidence>
<evidence type="ECO:0000256" key="3">
    <source>
        <dbReference type="ARBA" id="ARBA00010031"/>
    </source>
</evidence>
<evidence type="ECO:0000256" key="4">
    <source>
        <dbReference type="ARBA" id="ARBA00022525"/>
    </source>
</evidence>
<keyword evidence="6 11" id="KW-0732">Signal</keyword>
<feature type="compositionally biased region" description="Low complexity" evidence="10">
    <location>
        <begin position="97"/>
        <end position="133"/>
    </location>
</feature>
<keyword evidence="9" id="KW-0408">Iron</keyword>
<evidence type="ECO:0000313" key="14">
    <source>
        <dbReference type="Proteomes" id="UP001600888"/>
    </source>
</evidence>
<evidence type="ECO:0000256" key="5">
    <source>
        <dbReference type="ARBA" id="ARBA00022622"/>
    </source>
</evidence>
<sequence length="155" mass="14957">MQFKAIVLSTVLGLVAAQSSDVASLVTELPSCSLTCLLAGASAADCESMDYACQCGKQDVIVANATSCLTTSCNTNDIAKTQTVSQQICEAVTGGNSSSTSASASGSTASATGSSTSSSASASSTGAAGSSAGSRPELYGLGMAAIAGIAGLMVM</sequence>
<accession>A0ABR4FBV1</accession>
<feature type="signal peptide" evidence="11">
    <location>
        <begin position="1"/>
        <end position="17"/>
    </location>
</feature>
<keyword evidence="7 9" id="KW-1015">Disulfide bond</keyword>
<proteinExistence type="inferred from homology"/>
<feature type="disulfide bond" evidence="9">
    <location>
        <begin position="46"/>
        <end position="53"/>
    </location>
</feature>
<feature type="binding site" description="axial binding residue" evidence="9">
    <location>
        <position position="50"/>
    </location>
    <ligand>
        <name>heme</name>
        <dbReference type="ChEBI" id="CHEBI:30413"/>
    </ligand>
    <ligandPart>
        <name>Fe</name>
        <dbReference type="ChEBI" id="CHEBI:18248"/>
    </ligandPart>
</feature>
<comment type="subcellular location">
    <subcellularLocation>
        <location evidence="1">Membrane</location>
        <topology evidence="1">Lipid-anchor</topology>
        <topology evidence="1">GPI-anchor</topology>
    </subcellularLocation>
    <subcellularLocation>
        <location evidence="2">Secreted</location>
    </subcellularLocation>
</comment>
<keyword evidence="14" id="KW-1185">Reference proteome</keyword>
<gene>
    <name evidence="13" type="ORF">FJTKL_10814</name>
</gene>
<keyword evidence="5" id="KW-0472">Membrane</keyword>
<feature type="domain" description="CFEM" evidence="12">
    <location>
        <begin position="4"/>
        <end position="116"/>
    </location>
</feature>
<keyword evidence="5" id="KW-0336">GPI-anchor</keyword>
<feature type="chain" id="PRO_5046382146" description="CFEM domain-containing protein" evidence="11">
    <location>
        <begin position="18"/>
        <end position="155"/>
    </location>
</feature>
<evidence type="ECO:0000256" key="10">
    <source>
        <dbReference type="SAM" id="MobiDB-lite"/>
    </source>
</evidence>
<feature type="region of interest" description="Disordered" evidence="10">
    <location>
        <begin position="95"/>
        <end position="133"/>
    </location>
</feature>
<protein>
    <recommendedName>
        <fullName evidence="12">CFEM domain-containing protein</fullName>
    </recommendedName>
</protein>